<dbReference type="Pfam" id="PF19666">
    <property type="entry name" value="DUF6169"/>
    <property type="match status" value="1"/>
</dbReference>
<dbReference type="PATRIC" id="fig|362413.3.peg.2262"/>
<evidence type="ECO:0000313" key="1">
    <source>
        <dbReference type="EMBL" id="KQB37155.1"/>
    </source>
</evidence>
<dbReference type="EMBL" id="JRLF01000015">
    <property type="protein sequence ID" value="KQB37155.1"/>
    <property type="molecule type" value="Genomic_DNA"/>
</dbReference>
<dbReference type="Proteomes" id="UP000050443">
    <property type="component" value="Unassembled WGS sequence"/>
</dbReference>
<gene>
    <name evidence="1" type="ORF">RC62_2321</name>
</gene>
<dbReference type="AlphaFoldDB" id="A0A0Q0XN67"/>
<dbReference type="InterPro" id="IPR046167">
    <property type="entry name" value="DUF6169"/>
</dbReference>
<protein>
    <submittedName>
        <fullName evidence="1">Uncharacterized protein</fullName>
    </submittedName>
</protein>
<proteinExistence type="predicted"/>
<dbReference type="OrthoDB" id="955741at2"/>
<accession>A0A0Q0XN67</accession>
<comment type="caution">
    <text evidence="1">The sequence shown here is derived from an EMBL/GenBank/DDBJ whole genome shotgun (WGS) entry which is preliminary data.</text>
</comment>
<dbReference type="RefSeq" id="WP_157472585.1">
    <property type="nucleotide sequence ID" value="NZ_JRLF01000015.1"/>
</dbReference>
<dbReference type="STRING" id="362413.RC62_2321"/>
<evidence type="ECO:0000313" key="2">
    <source>
        <dbReference type="Proteomes" id="UP000050443"/>
    </source>
</evidence>
<sequence>MYQYILEEGRDPLFYFTTKYSLKYFVSFRKMNFDNDFFENLYSVDFGETNNQKFFNDPEIEVTITAIINDYLLTNPNLILYYVCDSVDFKQDFRKKLFDKWYIKTQKNEFSKVNFLYQIPQENVNYHLGFIFKTDYYELQQVIEKVDLQLEEFANLK</sequence>
<name>A0A0Q0XN67_9FLAO</name>
<reference evidence="1 2" key="1">
    <citation type="submission" date="2014-09" db="EMBL/GenBank/DDBJ databases">
        <title>Genome sequence of Flavobacterium aquidurense RC62.</title>
        <authorList>
            <person name="Kim J.F."/>
            <person name="Kwak M.-J."/>
        </authorList>
    </citation>
    <scope>NUCLEOTIDE SEQUENCE [LARGE SCALE GENOMIC DNA]</scope>
    <source>
        <strain evidence="1 2">RC62</strain>
    </source>
</reference>
<organism evidence="1 2">
    <name type="scientific">Flavobacterium aquidurense</name>
    <dbReference type="NCBI Taxonomy" id="362413"/>
    <lineage>
        <taxon>Bacteria</taxon>
        <taxon>Pseudomonadati</taxon>
        <taxon>Bacteroidota</taxon>
        <taxon>Flavobacteriia</taxon>
        <taxon>Flavobacteriales</taxon>
        <taxon>Flavobacteriaceae</taxon>
        <taxon>Flavobacterium</taxon>
    </lineage>
</organism>